<dbReference type="InterPro" id="IPR043472">
    <property type="entry name" value="Macro_dom-like"/>
</dbReference>
<dbReference type="SUPFAM" id="SSF53187">
    <property type="entry name" value="Zn-dependent exopeptidases"/>
    <property type="match status" value="1"/>
</dbReference>
<feature type="binding site" evidence="7">
    <location>
        <position position="269"/>
    </location>
    <ligand>
        <name>Mn(2+)</name>
        <dbReference type="ChEBI" id="CHEBI:29035"/>
        <label>2</label>
    </ligand>
</feature>
<dbReference type="GO" id="GO:0006508">
    <property type="term" value="P:proteolysis"/>
    <property type="evidence" value="ECO:0007669"/>
    <property type="project" value="UniProtKB-KW"/>
</dbReference>
<dbReference type="Gene3D" id="3.40.630.10">
    <property type="entry name" value="Zn peptidases"/>
    <property type="match status" value="1"/>
</dbReference>
<evidence type="ECO:0000256" key="7">
    <source>
        <dbReference type="HAMAP-Rule" id="MF_00181"/>
    </source>
</evidence>
<dbReference type="GO" id="GO:0030145">
    <property type="term" value="F:manganese ion binding"/>
    <property type="evidence" value="ECO:0007669"/>
    <property type="project" value="UniProtKB-UniRule"/>
</dbReference>
<dbReference type="SUPFAM" id="SSF52949">
    <property type="entry name" value="Macro domain-like"/>
    <property type="match status" value="1"/>
</dbReference>
<keyword evidence="7" id="KW-0464">Manganese</keyword>
<comment type="function">
    <text evidence="7">Presumably involved in the processing and regular turnover of intracellular proteins. Catalyzes the removal of unsubstituted N-terminal amino acids from various peptides.</text>
</comment>
<dbReference type="CDD" id="cd00433">
    <property type="entry name" value="Peptidase_M17"/>
    <property type="match status" value="1"/>
</dbReference>
<organism evidence="9 10">
    <name type="scientific">Ilyobacter polytropus (strain ATCC 51220 / DSM 2926 / LMG 16218 / CuHBu1)</name>
    <dbReference type="NCBI Taxonomy" id="572544"/>
    <lineage>
        <taxon>Bacteria</taxon>
        <taxon>Fusobacteriati</taxon>
        <taxon>Fusobacteriota</taxon>
        <taxon>Fusobacteriia</taxon>
        <taxon>Fusobacteriales</taxon>
        <taxon>Fusobacteriaceae</taxon>
        <taxon>Ilyobacter</taxon>
    </lineage>
</organism>
<evidence type="ECO:0000256" key="6">
    <source>
        <dbReference type="ARBA" id="ARBA00022801"/>
    </source>
</evidence>
<accession>E3HCG5</accession>
<feature type="active site" evidence="7">
    <location>
        <position position="258"/>
    </location>
</feature>
<dbReference type="Gene3D" id="3.40.220.10">
    <property type="entry name" value="Leucine Aminopeptidase, subunit E, domain 1"/>
    <property type="match status" value="1"/>
</dbReference>
<feature type="binding site" evidence="7">
    <location>
        <position position="251"/>
    </location>
    <ligand>
        <name>Mn(2+)</name>
        <dbReference type="ChEBI" id="CHEBI:29035"/>
        <label>1</label>
    </ligand>
</feature>
<comment type="catalytic activity">
    <reaction evidence="1 7">
        <text>Release of an N-terminal amino acid, Xaa-|-Yaa-, in which Xaa is preferably Leu, but may be other amino acids including Pro although not Arg or Lys, and Yaa may be Pro. Amino acid amides and methyl esters are also readily hydrolyzed, but rates on arylamides are exceedingly low.</text>
        <dbReference type="EC" id="3.4.11.1"/>
    </reaction>
</comment>
<evidence type="ECO:0000259" key="8">
    <source>
        <dbReference type="PROSITE" id="PS00631"/>
    </source>
</evidence>
<comment type="similarity">
    <text evidence="3 7">Belongs to the peptidase M17 family.</text>
</comment>
<dbReference type="Pfam" id="PF00883">
    <property type="entry name" value="Peptidase_M17"/>
    <property type="match status" value="1"/>
</dbReference>
<dbReference type="EMBL" id="CP002282">
    <property type="protein sequence ID" value="ADO83941.1"/>
    <property type="molecule type" value="Genomic_DNA"/>
</dbReference>
<feature type="domain" description="Cytosol aminopeptidase" evidence="8">
    <location>
        <begin position="326"/>
        <end position="333"/>
    </location>
</feature>
<dbReference type="NCBIfam" id="NF002073">
    <property type="entry name" value="PRK00913.1-2"/>
    <property type="match status" value="1"/>
</dbReference>
<sequence>MYFKIVKNLKKNYSKNVILYTEGKVEVCNFISDENKVLLSKLIDEKKFKAKMGETLEASFLEYGNLINMVLVGVGKEKDVTRDSIIKSVYKALKDFSGEVLISSEEDKLKNIDAIAEAAYHINYKFGKYKTEAKNDKPLVMEYFDPEAKSGTIEGQVLGEAVNITRDLVNEPANVIYPKTLAIEAMTLGSKFGFDVEVLEEYQIGEIGMEAFLSVARAAEKRPRLIIMKYFGDKKNPDKITGLVGKGLTYDTGGLSLKPSDSMLEMKCDMGGAATVIGAMCAASKMKVEKNIIAVIAACENSIGGNAYRPGDVIGSMSGKTIEVTNTDAEGRLTLADAVTYIVRNEKVSEVIDIATLTGGIVVALGTTVTGVFSNSESMYNKLENSGEVFGEKLWRMPIFDDYKELVKSDIADLKNSGGRWGSAPSAAKFIEEFSEGIPWMHIDIAGTAFVTARKDYFPKGATGNMVRSLYGYLKTK</sequence>
<feature type="binding site" evidence="7">
    <location>
        <position position="328"/>
    </location>
    <ligand>
        <name>Mn(2+)</name>
        <dbReference type="ChEBI" id="CHEBI:29035"/>
        <label>1</label>
    </ligand>
</feature>
<comment type="cofactor">
    <cofactor evidence="7">
        <name>Mn(2+)</name>
        <dbReference type="ChEBI" id="CHEBI:29035"/>
    </cofactor>
    <text evidence="7">Binds 2 manganese ions per subunit.</text>
</comment>
<comment type="catalytic activity">
    <reaction evidence="2 7">
        <text>Release of an N-terminal amino acid, preferentially leucine, but not glutamic or aspartic acids.</text>
        <dbReference type="EC" id="3.4.11.10"/>
    </reaction>
</comment>
<feature type="binding site" evidence="7">
    <location>
        <position position="246"/>
    </location>
    <ligand>
        <name>Mn(2+)</name>
        <dbReference type="ChEBI" id="CHEBI:29035"/>
        <label>2</label>
    </ligand>
</feature>
<dbReference type="InterPro" id="IPR000819">
    <property type="entry name" value="Peptidase_M17_C"/>
</dbReference>
<evidence type="ECO:0000256" key="2">
    <source>
        <dbReference type="ARBA" id="ARBA00000967"/>
    </source>
</evidence>
<feature type="active site" evidence="7">
    <location>
        <position position="332"/>
    </location>
</feature>
<dbReference type="InterPro" id="IPR011356">
    <property type="entry name" value="Leucine_aapep/pepB"/>
</dbReference>
<dbReference type="EC" id="3.4.11.10" evidence="7"/>
<dbReference type="NCBIfam" id="NF002083">
    <property type="entry name" value="PRK00913.3-5"/>
    <property type="match status" value="1"/>
</dbReference>
<keyword evidence="5 7" id="KW-0645">Protease</keyword>
<keyword evidence="10" id="KW-1185">Reference proteome</keyword>
<dbReference type="PANTHER" id="PTHR11963:SF23">
    <property type="entry name" value="CYTOSOL AMINOPEPTIDASE"/>
    <property type="match status" value="1"/>
</dbReference>
<keyword evidence="6 7" id="KW-0378">Hydrolase</keyword>
<dbReference type="AlphaFoldDB" id="E3HCG5"/>
<dbReference type="InterPro" id="IPR023042">
    <property type="entry name" value="Peptidase_M17_leu_NH2_pept"/>
</dbReference>
<keyword evidence="4 7" id="KW-0031">Aminopeptidase</keyword>
<dbReference type="PRINTS" id="PR00481">
    <property type="entry name" value="LAMNOPPTDASE"/>
</dbReference>
<feature type="binding site" evidence="7">
    <location>
        <position position="330"/>
    </location>
    <ligand>
        <name>Mn(2+)</name>
        <dbReference type="ChEBI" id="CHEBI:29035"/>
        <label>2</label>
    </ligand>
</feature>
<dbReference type="Pfam" id="PF02789">
    <property type="entry name" value="Peptidase_M17_N"/>
    <property type="match status" value="1"/>
</dbReference>
<evidence type="ECO:0000256" key="3">
    <source>
        <dbReference type="ARBA" id="ARBA00009528"/>
    </source>
</evidence>
<comment type="subcellular location">
    <subcellularLocation>
        <location evidence="7">Cytoplasm</location>
    </subcellularLocation>
</comment>
<dbReference type="HOGENOM" id="CLU_013734_6_3_0"/>
<keyword evidence="7" id="KW-0479">Metal-binding</keyword>
<evidence type="ECO:0000313" key="10">
    <source>
        <dbReference type="Proteomes" id="UP000006875"/>
    </source>
</evidence>
<evidence type="ECO:0000313" key="9">
    <source>
        <dbReference type="EMBL" id="ADO83941.1"/>
    </source>
</evidence>
<reference evidence="9 10" key="1">
    <citation type="journal article" date="2010" name="Stand. Genomic Sci.">
        <title>Complete genome sequence of Ilyobacter polytropus type strain (CuHbu1).</title>
        <authorList>
            <person name="Sikorski J."/>
            <person name="Chertkov O."/>
            <person name="Lapidus A."/>
            <person name="Nolan M."/>
            <person name="Lucas S."/>
            <person name="Del Rio T.G."/>
            <person name="Tice H."/>
            <person name="Cheng J.F."/>
            <person name="Tapia R."/>
            <person name="Han C."/>
            <person name="Goodwin L."/>
            <person name="Pitluck S."/>
            <person name="Liolios K."/>
            <person name="Ivanova N."/>
            <person name="Mavromatis K."/>
            <person name="Mikhailova N."/>
            <person name="Pati A."/>
            <person name="Chen A."/>
            <person name="Palaniappan K."/>
            <person name="Land M."/>
            <person name="Hauser L."/>
            <person name="Chang Y.J."/>
            <person name="Jeffries C.D."/>
            <person name="Brambilla E."/>
            <person name="Yasawong M."/>
            <person name="Rohde M."/>
            <person name="Pukall R."/>
            <person name="Spring S."/>
            <person name="Goker M."/>
            <person name="Woyke T."/>
            <person name="Bristow J."/>
            <person name="Eisen J.A."/>
            <person name="Markowitz V."/>
            <person name="Hugenholtz P."/>
            <person name="Kyrpides N.C."/>
            <person name="Klenk H.P."/>
        </authorList>
    </citation>
    <scope>NUCLEOTIDE SEQUENCE [LARGE SCALE GENOMIC DNA]</scope>
    <source>
        <strain evidence="10">ATCC 51220 / DSM 2926 / LMG 16218 / CuHBu1</strain>
        <plasmid evidence="10">pILYOP01</plasmid>
    </source>
</reference>
<dbReference type="HAMAP" id="MF_00181">
    <property type="entry name" value="Cytosol_peptidase_M17"/>
    <property type="match status" value="1"/>
</dbReference>
<dbReference type="GO" id="GO:0070006">
    <property type="term" value="F:metalloaminopeptidase activity"/>
    <property type="evidence" value="ECO:0007669"/>
    <property type="project" value="InterPro"/>
</dbReference>
<evidence type="ECO:0000256" key="4">
    <source>
        <dbReference type="ARBA" id="ARBA00022438"/>
    </source>
</evidence>
<geneLocation type="plasmid" evidence="9 10">
    <name>pILYOP01</name>
</geneLocation>
<dbReference type="PANTHER" id="PTHR11963">
    <property type="entry name" value="LEUCINE AMINOPEPTIDASE-RELATED"/>
    <property type="match status" value="1"/>
</dbReference>
<feature type="binding site" evidence="7">
    <location>
        <position position="251"/>
    </location>
    <ligand>
        <name>Mn(2+)</name>
        <dbReference type="ChEBI" id="CHEBI:29035"/>
        <label>2</label>
    </ligand>
</feature>
<dbReference type="GO" id="GO:0005737">
    <property type="term" value="C:cytoplasm"/>
    <property type="evidence" value="ECO:0007669"/>
    <property type="project" value="UniProtKB-SubCell"/>
</dbReference>
<dbReference type="EC" id="3.4.11.1" evidence="7"/>
<evidence type="ECO:0000256" key="5">
    <source>
        <dbReference type="ARBA" id="ARBA00022670"/>
    </source>
</evidence>
<dbReference type="InterPro" id="IPR008283">
    <property type="entry name" value="Peptidase_M17_N"/>
</dbReference>
<keyword evidence="7" id="KW-0963">Cytoplasm</keyword>
<proteinExistence type="inferred from homology"/>
<gene>
    <name evidence="7" type="primary">pepA</name>
    <name evidence="9" type="ordered locus">Ilyop_2178</name>
</gene>
<dbReference type="NCBIfam" id="NF002074">
    <property type="entry name" value="PRK00913.1-4"/>
    <property type="match status" value="1"/>
</dbReference>
<protein>
    <recommendedName>
        <fullName evidence="7">Probable cytosol aminopeptidase</fullName>
        <ecNumber evidence="7">3.4.11.1</ecNumber>
    </recommendedName>
    <alternativeName>
        <fullName evidence="7">Leucine aminopeptidase</fullName>
        <shortName evidence="7">LAP</shortName>
        <ecNumber evidence="7">3.4.11.10</ecNumber>
    </alternativeName>
    <alternativeName>
        <fullName evidence="7">Leucyl aminopeptidase</fullName>
    </alternativeName>
</protein>
<name>E3HCG5_ILYPC</name>
<feature type="binding site" evidence="7">
    <location>
        <position position="330"/>
    </location>
    <ligand>
        <name>Mn(2+)</name>
        <dbReference type="ChEBI" id="CHEBI:29035"/>
        <label>1</label>
    </ligand>
</feature>
<dbReference type="KEGG" id="ipo:Ilyop_2178"/>
<dbReference type="RefSeq" id="WP_013388602.1">
    <property type="nucleotide sequence ID" value="NC_014633.1"/>
</dbReference>
<dbReference type="PROSITE" id="PS00631">
    <property type="entry name" value="CYTOSOL_AP"/>
    <property type="match status" value="1"/>
</dbReference>
<dbReference type="OrthoDB" id="9809354at2"/>
<evidence type="ECO:0000256" key="1">
    <source>
        <dbReference type="ARBA" id="ARBA00000135"/>
    </source>
</evidence>
<keyword evidence="9" id="KW-0614">Plasmid</keyword>
<dbReference type="Proteomes" id="UP000006875">
    <property type="component" value="Plasmid pILYOP01"/>
</dbReference>